<feature type="chain" id="PRO_5022668448" evidence="1">
    <location>
        <begin position="21"/>
        <end position="358"/>
    </location>
</feature>
<organism evidence="2 3">
    <name type="scientific">Pedobacter aquae</name>
    <dbReference type="NCBI Taxonomy" id="2605747"/>
    <lineage>
        <taxon>Bacteria</taxon>
        <taxon>Pseudomonadati</taxon>
        <taxon>Bacteroidota</taxon>
        <taxon>Sphingobacteriia</taxon>
        <taxon>Sphingobacteriales</taxon>
        <taxon>Sphingobacteriaceae</taxon>
        <taxon>Pedobacter</taxon>
    </lineage>
</organism>
<feature type="signal peptide" evidence="1">
    <location>
        <begin position="1"/>
        <end position="20"/>
    </location>
</feature>
<keyword evidence="1" id="KW-0732">Signal</keyword>
<accession>A0A5C0VN52</accession>
<dbReference type="AlphaFoldDB" id="A0A5C0VN52"/>
<protein>
    <submittedName>
        <fullName evidence="2">Uncharacterized protein</fullName>
    </submittedName>
</protein>
<name>A0A5C0VN52_9SPHI</name>
<dbReference type="Proteomes" id="UP000323653">
    <property type="component" value="Chromosome"/>
</dbReference>
<gene>
    <name evidence="2" type="ORF">FYC62_16520</name>
</gene>
<evidence type="ECO:0000256" key="1">
    <source>
        <dbReference type="SAM" id="SignalP"/>
    </source>
</evidence>
<reference evidence="2 3" key="1">
    <citation type="submission" date="2019-08" db="EMBL/GenBank/DDBJ databases">
        <title>Pedobacter sp. nov., isolated from Han river, South Korea.</title>
        <authorList>
            <person name="Lee D.-H."/>
            <person name="Kim Y.-S."/>
            <person name="Hwang E.-M."/>
            <person name="Le Tran T.C."/>
            <person name="Cha C.-J."/>
        </authorList>
    </citation>
    <scope>NUCLEOTIDE SEQUENCE [LARGE SCALE GENOMIC DNA]</scope>
    <source>
        <strain evidence="2 3">CJ43</strain>
    </source>
</reference>
<dbReference type="InterPro" id="IPR008979">
    <property type="entry name" value="Galactose-bd-like_sf"/>
</dbReference>
<sequence length="358" mass="38144">MKKFYFSIFIICLFYMNSFAQIVVNGDFETFDVAASPKFASWPIYTGAASDINNETTANKINGAISLRLGSQNASSVAQIVTLENNKRYRLSVTCRINAVAGASGSGVTPTGVITVSAAATAGTISGFTNITTSSNTNDTYTREFTTGITGTTSIRIALAKSTNIAYFDDVILTDLGVLPITLSSFIGQTNNYGVKLNWTTASETNNQYFEVLRAGEDKNFVSIAKLNGSGNSSSSKTYSFDDFSPATGNNYYQLKQVDFDGKSESFGPIAVNFGLSSNKISLLSSSDLAVTISISSTTDKEAVISYVGLDGRILYQQKASLKSGLNSITLPVQKSAGNIGVISVSANKEQQSIKISR</sequence>
<dbReference type="EMBL" id="CP043329">
    <property type="protein sequence ID" value="QEK53103.1"/>
    <property type="molecule type" value="Genomic_DNA"/>
</dbReference>
<proteinExistence type="predicted"/>
<dbReference type="RefSeq" id="WP_149075738.1">
    <property type="nucleotide sequence ID" value="NZ_CP043329.1"/>
</dbReference>
<dbReference type="Gene3D" id="2.60.120.260">
    <property type="entry name" value="Galactose-binding domain-like"/>
    <property type="match status" value="1"/>
</dbReference>
<evidence type="ECO:0000313" key="3">
    <source>
        <dbReference type="Proteomes" id="UP000323653"/>
    </source>
</evidence>
<dbReference type="Gene3D" id="2.60.40.10">
    <property type="entry name" value="Immunoglobulins"/>
    <property type="match status" value="1"/>
</dbReference>
<dbReference type="KEGG" id="pej:FYC62_16520"/>
<dbReference type="SUPFAM" id="SSF49785">
    <property type="entry name" value="Galactose-binding domain-like"/>
    <property type="match status" value="1"/>
</dbReference>
<keyword evidence="3" id="KW-1185">Reference proteome</keyword>
<evidence type="ECO:0000313" key="2">
    <source>
        <dbReference type="EMBL" id="QEK53103.1"/>
    </source>
</evidence>
<dbReference type="InterPro" id="IPR013783">
    <property type="entry name" value="Ig-like_fold"/>
</dbReference>